<accession>A0A7S3FD71</accession>
<evidence type="ECO:0000313" key="3">
    <source>
        <dbReference type="EMBL" id="CAE0137070.1"/>
    </source>
</evidence>
<dbReference type="EMBL" id="HBHY01009665">
    <property type="protein sequence ID" value="CAE0137068.1"/>
    <property type="molecule type" value="Transcribed_RNA"/>
</dbReference>
<dbReference type="AlphaFoldDB" id="A0A7S3FD71"/>
<proteinExistence type="predicted"/>
<gene>
    <name evidence="2" type="ORF">PSIN1315_LOCUS6225</name>
    <name evidence="3" type="ORF">PSIN1315_LOCUS6226</name>
</gene>
<sequence>MSFGRLARLQGAAAAAAQAAVSTWRPVPLAALAGAGVLPSRGFATVFGNFSQYNEPEGGWARAEEQSRRQEVAGKGVPGGRRGEDDVAADQGANVKTELNAYNFKVDTATLHKSEHFTNPGRVPGGISQRDYSNKKPVFMSGARRRKLKAWDLEFRRYIKKYNATFKKGALARRQAVEDKQARKEAVEHKKELEAPALAWAPKLSANNGEQ</sequence>
<dbReference type="PROSITE" id="PS51318">
    <property type="entry name" value="TAT"/>
    <property type="match status" value="1"/>
</dbReference>
<protein>
    <submittedName>
        <fullName evidence="3">Uncharacterized protein</fullName>
    </submittedName>
</protein>
<organism evidence="3">
    <name type="scientific">Prasinoderma singulare</name>
    <dbReference type="NCBI Taxonomy" id="676789"/>
    <lineage>
        <taxon>Eukaryota</taxon>
        <taxon>Viridiplantae</taxon>
        <taxon>Prasinodermophyta</taxon>
        <taxon>Prasinodermophyceae</taxon>
        <taxon>Prasinodermales</taxon>
        <taxon>Prasinodermaceae</taxon>
        <taxon>Prasinoderma</taxon>
    </lineage>
</organism>
<evidence type="ECO:0000313" key="2">
    <source>
        <dbReference type="EMBL" id="CAE0137068.1"/>
    </source>
</evidence>
<feature type="region of interest" description="Disordered" evidence="1">
    <location>
        <begin position="61"/>
        <end position="87"/>
    </location>
</feature>
<evidence type="ECO:0000256" key="1">
    <source>
        <dbReference type="SAM" id="MobiDB-lite"/>
    </source>
</evidence>
<reference evidence="3" key="1">
    <citation type="submission" date="2021-01" db="EMBL/GenBank/DDBJ databases">
        <authorList>
            <person name="Corre E."/>
            <person name="Pelletier E."/>
            <person name="Niang G."/>
            <person name="Scheremetjew M."/>
            <person name="Finn R."/>
            <person name="Kale V."/>
            <person name="Holt S."/>
            <person name="Cochrane G."/>
            <person name="Meng A."/>
            <person name="Brown T."/>
            <person name="Cohen L."/>
        </authorList>
    </citation>
    <scope>NUCLEOTIDE SEQUENCE</scope>
    <source>
        <strain evidence="3">RCC927</strain>
    </source>
</reference>
<dbReference type="EMBL" id="HBHY01009666">
    <property type="protein sequence ID" value="CAE0137070.1"/>
    <property type="molecule type" value="Transcribed_RNA"/>
</dbReference>
<name>A0A7S3FD71_9VIRI</name>
<feature type="compositionally biased region" description="Basic and acidic residues" evidence="1">
    <location>
        <begin position="62"/>
        <end position="72"/>
    </location>
</feature>
<dbReference type="InterPro" id="IPR006311">
    <property type="entry name" value="TAT_signal"/>
</dbReference>